<proteinExistence type="predicted"/>
<dbReference type="PANTHER" id="PTHR40627">
    <property type="entry name" value="INDOLE PRENYLTRANSFERASE TDIB-RELATED"/>
    <property type="match status" value="1"/>
</dbReference>
<evidence type="ECO:0000313" key="3">
    <source>
        <dbReference type="Proteomes" id="UP001296104"/>
    </source>
</evidence>
<reference evidence="2" key="1">
    <citation type="submission" date="2023-11" db="EMBL/GenBank/DDBJ databases">
        <authorList>
            <person name="Alioto T."/>
            <person name="Alioto T."/>
            <person name="Gomez Garrido J."/>
        </authorList>
    </citation>
    <scope>NUCLEOTIDE SEQUENCE</scope>
</reference>
<dbReference type="InterPro" id="IPR017795">
    <property type="entry name" value="ABBA_NscD-like"/>
</dbReference>
<protein>
    <submittedName>
        <fullName evidence="2">Aromatic prenyltransferase</fullName>
    </submittedName>
</protein>
<dbReference type="PANTHER" id="PTHR40627:SF5">
    <property type="entry name" value="INDOLE PRENYLTRANSFERASE TDIB"/>
    <property type="match status" value="1"/>
</dbReference>
<name>A0AAI8YY95_9PEZI</name>
<accession>A0AAI8YY95</accession>
<organism evidence="2 3">
    <name type="scientific">Lecanosticta acicola</name>
    <dbReference type="NCBI Taxonomy" id="111012"/>
    <lineage>
        <taxon>Eukaryota</taxon>
        <taxon>Fungi</taxon>
        <taxon>Dikarya</taxon>
        <taxon>Ascomycota</taxon>
        <taxon>Pezizomycotina</taxon>
        <taxon>Dothideomycetes</taxon>
        <taxon>Dothideomycetidae</taxon>
        <taxon>Mycosphaerellales</taxon>
        <taxon>Mycosphaerellaceae</taxon>
        <taxon>Lecanosticta</taxon>
    </lineage>
</organism>
<dbReference type="CDD" id="cd13929">
    <property type="entry name" value="PT-DMATS_CymD"/>
    <property type="match status" value="1"/>
</dbReference>
<sequence>MAELKSQNEDHKFWADLLLPKFRRYITEIGAYTPEQQDEHVKFFDSLLPHLGPRLPHPHTKAVLTVANMPLGFSVNLSDARKPIARMEIEPLDATSGSAEDPFAAKCIPACFTTLVNGMTTPVDTRWAHQLRVAFTPTAEESAIAKPRLRPGIQRISLAYFGITFDGDNRAMKYCTSHLPKFFGTVSAESNNATNSDAFLFSAVRRLEPGGEALSPSLDAIQHYFQNEKHAKLPSPILFAGLDCIDPSRARVKMYGRTHTTAFSNVRNIMTLGGRAVTEETTEFLARLRSIWHLLLNDPKFKDDEDYDRPPLDPNTQRTGLLVSFEVSALVPTPDIKIYVPFWQYHETDVQAIHNLEQVFSLLGWDWGSGKYGDLLRKTFVGTDLAATQNHDYVSFNYSKKQGSYMTTYHVPPPPSSTTA</sequence>
<keyword evidence="1" id="KW-0808">Transferase</keyword>
<dbReference type="AlphaFoldDB" id="A0AAI8YY95"/>
<dbReference type="EMBL" id="CAVMBE010000022">
    <property type="protein sequence ID" value="CAK4002025.1"/>
    <property type="molecule type" value="Genomic_DNA"/>
</dbReference>
<evidence type="ECO:0000313" key="2">
    <source>
        <dbReference type="EMBL" id="CAK4002025.1"/>
    </source>
</evidence>
<dbReference type="Proteomes" id="UP001296104">
    <property type="component" value="Unassembled WGS sequence"/>
</dbReference>
<dbReference type="NCBIfam" id="TIGR03429">
    <property type="entry name" value="arom_pren_DMATS"/>
    <property type="match status" value="1"/>
</dbReference>
<evidence type="ECO:0000256" key="1">
    <source>
        <dbReference type="ARBA" id="ARBA00022679"/>
    </source>
</evidence>
<dbReference type="Pfam" id="PF11991">
    <property type="entry name" value="Trp_DMAT"/>
    <property type="match status" value="1"/>
</dbReference>
<dbReference type="GO" id="GO:0009820">
    <property type="term" value="P:alkaloid metabolic process"/>
    <property type="evidence" value="ECO:0007669"/>
    <property type="project" value="InterPro"/>
</dbReference>
<comment type="caution">
    <text evidence="2">The sequence shown here is derived from an EMBL/GenBank/DDBJ whole genome shotgun (WGS) entry which is preliminary data.</text>
</comment>
<dbReference type="GO" id="GO:0016765">
    <property type="term" value="F:transferase activity, transferring alkyl or aryl (other than methyl) groups"/>
    <property type="evidence" value="ECO:0007669"/>
    <property type="project" value="InterPro"/>
</dbReference>
<keyword evidence="3" id="KW-1185">Reference proteome</keyword>
<gene>
    <name evidence="2" type="ORF">LECACI_7A004201</name>
</gene>